<evidence type="ECO:0000313" key="6">
    <source>
        <dbReference type="Proteomes" id="UP001501940"/>
    </source>
</evidence>
<dbReference type="Ensembl" id="ENSAOCT00000039308.1">
    <property type="protein sequence ID" value="ENSAOCP00000070423.1"/>
    <property type="gene ID" value="ENSAOCG00000027443.1"/>
</dbReference>
<dbReference type="AlphaFoldDB" id="A0AAQ5ZWG2"/>
<evidence type="ECO:0000259" key="4">
    <source>
        <dbReference type="Pfam" id="PF14915"/>
    </source>
</evidence>
<feature type="coiled-coil region" evidence="2">
    <location>
        <begin position="26"/>
        <end position="84"/>
    </location>
</feature>
<evidence type="ECO:0000256" key="1">
    <source>
        <dbReference type="ARBA" id="ARBA00023054"/>
    </source>
</evidence>
<feature type="domain" description="DUF3496" evidence="3">
    <location>
        <begin position="333"/>
        <end position="367"/>
    </location>
</feature>
<organism evidence="5 6">
    <name type="scientific">Amphiprion ocellaris</name>
    <name type="common">Clown anemonefish</name>
    <dbReference type="NCBI Taxonomy" id="80972"/>
    <lineage>
        <taxon>Eukaryota</taxon>
        <taxon>Metazoa</taxon>
        <taxon>Chordata</taxon>
        <taxon>Craniata</taxon>
        <taxon>Vertebrata</taxon>
        <taxon>Euteleostomi</taxon>
        <taxon>Actinopterygii</taxon>
        <taxon>Neopterygii</taxon>
        <taxon>Teleostei</taxon>
        <taxon>Neoteleostei</taxon>
        <taxon>Acanthomorphata</taxon>
        <taxon>Ovalentaria</taxon>
        <taxon>Pomacentridae</taxon>
        <taxon>Amphiprion</taxon>
    </lineage>
</organism>
<accession>A0AAQ5ZWG2</accession>
<reference evidence="5" key="3">
    <citation type="submission" date="2025-09" db="UniProtKB">
        <authorList>
            <consortium name="Ensembl"/>
        </authorList>
    </citation>
    <scope>IDENTIFICATION</scope>
</reference>
<feature type="coiled-coil region" evidence="2">
    <location>
        <begin position="231"/>
        <end position="272"/>
    </location>
</feature>
<protein>
    <recommendedName>
        <fullName evidence="7">DUF3496 domain-containing protein</fullName>
    </recommendedName>
</protein>
<dbReference type="Proteomes" id="UP001501940">
    <property type="component" value="Chromosome 3"/>
</dbReference>
<keyword evidence="6" id="KW-1185">Reference proteome</keyword>
<evidence type="ECO:0000259" key="3">
    <source>
        <dbReference type="Pfam" id="PF12001"/>
    </source>
</evidence>
<dbReference type="InterPro" id="IPR039497">
    <property type="entry name" value="CC144C-like_CC_dom"/>
</dbReference>
<dbReference type="Pfam" id="PF14915">
    <property type="entry name" value="CCDC144C"/>
    <property type="match status" value="1"/>
</dbReference>
<sequence length="423" mass="50430">MLLTLRDLNDVSTDCTILYLTDSRSMVKLQNIFHEYERSIQKARSRHGYLADKVNQLEVERAEMKSSMEEVKDVKFQLKQEQENRRNATMMYNTTRDKLRRTEEQHQLEVQERQKVELTLRNLELEMRTLLEEDHSETQRLLAQERSARTLQENLLNSHLRKQQEIEEESKRNMSKSNEVILKECFFVFQDLIICFLVKCYSNSLHLLLLFSCKTKEASLRSHLEKVNGDLKDQLASLNSLNRSNDQLERSKRQLEEEVLDLRRRMEATQVEQSHVEQYRRDAEERARQEVQQKLEQVNLFLQVKSYHVWRQNTTIKDSKRNRSPNKRIIQLVDSTRTELERYRQLYAEELRLRKSLAAKLDRRLQHYSKVCLSPLLSSTRLMTRCVDVFSSVSDWLLFPSSCSWPDIYGSVHMQTLMFGFAQ</sequence>
<evidence type="ECO:0008006" key="7">
    <source>
        <dbReference type="Google" id="ProtNLM"/>
    </source>
</evidence>
<dbReference type="GeneTree" id="ENSGT00940000163982"/>
<evidence type="ECO:0000313" key="5">
    <source>
        <dbReference type="Ensembl" id="ENSAOCP00000070423.1"/>
    </source>
</evidence>
<feature type="domain" description="CCDC144C-like coiled-coil" evidence="4">
    <location>
        <begin position="76"/>
        <end position="184"/>
    </location>
</feature>
<reference evidence="5" key="2">
    <citation type="submission" date="2025-08" db="UniProtKB">
        <authorList>
            <consortium name="Ensembl"/>
        </authorList>
    </citation>
    <scope>IDENTIFICATION</scope>
</reference>
<dbReference type="Pfam" id="PF12001">
    <property type="entry name" value="DUF3496"/>
    <property type="match status" value="1"/>
</dbReference>
<name>A0AAQ5ZWG2_AMPOC</name>
<reference evidence="5 6" key="1">
    <citation type="submission" date="2022-01" db="EMBL/GenBank/DDBJ databases">
        <title>A chromosome-scale genome assembly of the false clownfish, Amphiprion ocellaris.</title>
        <authorList>
            <person name="Ryu T."/>
        </authorList>
    </citation>
    <scope>NUCLEOTIDE SEQUENCE [LARGE SCALE GENOMIC DNA]</scope>
</reference>
<dbReference type="InterPro" id="IPR021885">
    <property type="entry name" value="DUF3496"/>
</dbReference>
<evidence type="ECO:0000256" key="2">
    <source>
        <dbReference type="SAM" id="Coils"/>
    </source>
</evidence>
<proteinExistence type="predicted"/>
<keyword evidence="1 2" id="KW-0175">Coiled coil</keyword>